<keyword evidence="2" id="KW-1185">Reference proteome</keyword>
<proteinExistence type="predicted"/>
<protein>
    <submittedName>
        <fullName evidence="1">Uncharacterized protein</fullName>
    </submittedName>
</protein>
<evidence type="ECO:0000313" key="2">
    <source>
        <dbReference type="Proteomes" id="UP000299102"/>
    </source>
</evidence>
<evidence type="ECO:0000313" key="1">
    <source>
        <dbReference type="EMBL" id="GBP96441.1"/>
    </source>
</evidence>
<gene>
    <name evidence="1" type="ORF">EVAR_99896_1</name>
</gene>
<sequence>MQHWIVLSASCYLKGTQDYRLSYKQTSEETMAYGYCDADWASQRMISVPALVTHFFFREERSAGTKATTYSCSVYNGRVYVITTLVQKLYG</sequence>
<name>A0A4C2A6C4_EUMVA</name>
<accession>A0A4C2A6C4</accession>
<dbReference type="OrthoDB" id="1645289at2759"/>
<dbReference type="AlphaFoldDB" id="A0A4C2A6C4"/>
<dbReference type="EMBL" id="BGZK01002781">
    <property type="protein sequence ID" value="GBP96441.1"/>
    <property type="molecule type" value="Genomic_DNA"/>
</dbReference>
<comment type="caution">
    <text evidence="1">The sequence shown here is derived from an EMBL/GenBank/DDBJ whole genome shotgun (WGS) entry which is preliminary data.</text>
</comment>
<organism evidence="1 2">
    <name type="scientific">Eumeta variegata</name>
    <name type="common">Bagworm moth</name>
    <name type="synonym">Eumeta japonica</name>
    <dbReference type="NCBI Taxonomy" id="151549"/>
    <lineage>
        <taxon>Eukaryota</taxon>
        <taxon>Metazoa</taxon>
        <taxon>Ecdysozoa</taxon>
        <taxon>Arthropoda</taxon>
        <taxon>Hexapoda</taxon>
        <taxon>Insecta</taxon>
        <taxon>Pterygota</taxon>
        <taxon>Neoptera</taxon>
        <taxon>Endopterygota</taxon>
        <taxon>Lepidoptera</taxon>
        <taxon>Glossata</taxon>
        <taxon>Ditrysia</taxon>
        <taxon>Tineoidea</taxon>
        <taxon>Psychidae</taxon>
        <taxon>Oiketicinae</taxon>
        <taxon>Eumeta</taxon>
    </lineage>
</organism>
<dbReference type="Proteomes" id="UP000299102">
    <property type="component" value="Unassembled WGS sequence"/>
</dbReference>
<reference evidence="1 2" key="1">
    <citation type="journal article" date="2019" name="Commun. Biol.">
        <title>The bagworm genome reveals a unique fibroin gene that provides high tensile strength.</title>
        <authorList>
            <person name="Kono N."/>
            <person name="Nakamura H."/>
            <person name="Ohtoshi R."/>
            <person name="Tomita M."/>
            <person name="Numata K."/>
            <person name="Arakawa K."/>
        </authorList>
    </citation>
    <scope>NUCLEOTIDE SEQUENCE [LARGE SCALE GENOMIC DNA]</scope>
</reference>